<comment type="caution">
    <text evidence="9">The sequence shown here is derived from an EMBL/GenBank/DDBJ whole genome shotgun (WGS) entry which is preliminary data.</text>
</comment>
<organism evidence="9 10">
    <name type="scientific">Actinocrispum wychmicini</name>
    <dbReference type="NCBI Taxonomy" id="1213861"/>
    <lineage>
        <taxon>Bacteria</taxon>
        <taxon>Bacillati</taxon>
        <taxon>Actinomycetota</taxon>
        <taxon>Actinomycetes</taxon>
        <taxon>Pseudonocardiales</taxon>
        <taxon>Pseudonocardiaceae</taxon>
        <taxon>Actinocrispum</taxon>
    </lineage>
</organism>
<feature type="domain" description="POTRA" evidence="8">
    <location>
        <begin position="63"/>
        <end position="131"/>
    </location>
</feature>
<dbReference type="GO" id="GO:0051301">
    <property type="term" value="P:cell division"/>
    <property type="evidence" value="ECO:0007669"/>
    <property type="project" value="UniProtKB-KW"/>
</dbReference>
<keyword evidence="6" id="KW-0472">Membrane</keyword>
<dbReference type="OrthoDB" id="9790760at2"/>
<keyword evidence="7" id="KW-0131">Cell cycle</keyword>
<dbReference type="PANTHER" id="PTHR37820:SF1">
    <property type="entry name" value="CELL DIVISION PROTEIN FTSQ"/>
    <property type="match status" value="1"/>
</dbReference>
<evidence type="ECO:0000256" key="5">
    <source>
        <dbReference type="ARBA" id="ARBA00022989"/>
    </source>
</evidence>
<dbReference type="RefSeq" id="WP_132120150.1">
    <property type="nucleotide sequence ID" value="NZ_SLWS01000006.1"/>
</dbReference>
<protein>
    <submittedName>
        <fullName evidence="9">Cell division protein FtsQ</fullName>
    </submittedName>
</protein>
<keyword evidence="3 9" id="KW-0132">Cell division</keyword>
<keyword evidence="2" id="KW-1003">Cell membrane</keyword>
<comment type="subcellular location">
    <subcellularLocation>
        <location evidence="1">Membrane</location>
    </subcellularLocation>
</comment>
<evidence type="ECO:0000313" key="9">
    <source>
        <dbReference type="EMBL" id="TCO56667.1"/>
    </source>
</evidence>
<dbReference type="AlphaFoldDB" id="A0A4R2JDR5"/>
<evidence type="ECO:0000256" key="3">
    <source>
        <dbReference type="ARBA" id="ARBA00022618"/>
    </source>
</evidence>
<dbReference type="PANTHER" id="PTHR37820">
    <property type="entry name" value="CELL DIVISION PROTEIN DIVIB"/>
    <property type="match status" value="1"/>
</dbReference>
<evidence type="ECO:0000256" key="7">
    <source>
        <dbReference type="ARBA" id="ARBA00023306"/>
    </source>
</evidence>
<evidence type="ECO:0000256" key="4">
    <source>
        <dbReference type="ARBA" id="ARBA00022692"/>
    </source>
</evidence>
<keyword evidence="4" id="KW-0812">Transmembrane</keyword>
<sequence length="254" mass="27255">MTSPVRPDRRAANSAVAAARARRERRERLRPTRRRALMRRWMVLLGFLSVLAVLYLVLFTSVLGVRTVEVAGVKGLTPDEVRAAAAVELGKPLIRLDTDEIAERVSRLPRVWHVTVERSWPSTVLIAVDERAAVGFVPRPDGAHMIDSTGVDFAVVGQAPAGLPTLTLAAPSRDDPATKAVVDVLARVPQQLRGLVTGLGAQSAGSVQLALTDGRIVKWGNSADTERKAAVLAALLTRPGKTYDVSAPDLPTVS</sequence>
<name>A0A4R2JDR5_9PSEU</name>
<reference evidence="9 10" key="1">
    <citation type="submission" date="2019-03" db="EMBL/GenBank/DDBJ databases">
        <title>Genomic Encyclopedia of Type Strains, Phase IV (KMG-IV): sequencing the most valuable type-strain genomes for metagenomic binning, comparative biology and taxonomic classification.</title>
        <authorList>
            <person name="Goeker M."/>
        </authorList>
    </citation>
    <scope>NUCLEOTIDE SEQUENCE [LARGE SCALE GENOMIC DNA]</scope>
    <source>
        <strain evidence="9 10">DSM 45934</strain>
    </source>
</reference>
<keyword evidence="10" id="KW-1185">Reference proteome</keyword>
<dbReference type="Proteomes" id="UP000295680">
    <property type="component" value="Unassembled WGS sequence"/>
</dbReference>
<dbReference type="Pfam" id="PF03799">
    <property type="entry name" value="FtsQ_DivIB_C"/>
    <property type="match status" value="1"/>
</dbReference>
<evidence type="ECO:0000256" key="1">
    <source>
        <dbReference type="ARBA" id="ARBA00004370"/>
    </source>
</evidence>
<dbReference type="PROSITE" id="PS51779">
    <property type="entry name" value="POTRA"/>
    <property type="match status" value="1"/>
</dbReference>
<dbReference type="InterPro" id="IPR034746">
    <property type="entry name" value="POTRA"/>
</dbReference>
<evidence type="ECO:0000313" key="10">
    <source>
        <dbReference type="Proteomes" id="UP000295680"/>
    </source>
</evidence>
<evidence type="ECO:0000259" key="8">
    <source>
        <dbReference type="PROSITE" id="PS51779"/>
    </source>
</evidence>
<dbReference type="InterPro" id="IPR013685">
    <property type="entry name" value="POTRA_FtsQ_type"/>
</dbReference>
<evidence type="ECO:0000256" key="2">
    <source>
        <dbReference type="ARBA" id="ARBA00022475"/>
    </source>
</evidence>
<gene>
    <name evidence="9" type="ORF">EV192_106141</name>
</gene>
<evidence type="ECO:0000256" key="6">
    <source>
        <dbReference type="ARBA" id="ARBA00023136"/>
    </source>
</evidence>
<keyword evidence="5" id="KW-1133">Transmembrane helix</keyword>
<dbReference type="InterPro" id="IPR005548">
    <property type="entry name" value="Cell_div_FtsQ/DivIB_C"/>
</dbReference>
<dbReference type="EMBL" id="SLWS01000006">
    <property type="protein sequence ID" value="TCO56667.1"/>
    <property type="molecule type" value="Genomic_DNA"/>
</dbReference>
<dbReference type="Pfam" id="PF08478">
    <property type="entry name" value="POTRA_1"/>
    <property type="match status" value="1"/>
</dbReference>
<proteinExistence type="predicted"/>
<dbReference type="Gene3D" id="3.10.20.310">
    <property type="entry name" value="membrane protein fhac"/>
    <property type="match status" value="1"/>
</dbReference>
<dbReference type="GO" id="GO:0005886">
    <property type="term" value="C:plasma membrane"/>
    <property type="evidence" value="ECO:0007669"/>
    <property type="project" value="TreeGrafter"/>
</dbReference>
<accession>A0A4R2JDR5</accession>
<dbReference type="InterPro" id="IPR050487">
    <property type="entry name" value="FtsQ_DivIB"/>
</dbReference>